<name>A0A7S1FPN0_9STRA</name>
<dbReference type="PROSITE" id="PS50072">
    <property type="entry name" value="CSA_PPIASE_2"/>
    <property type="match status" value="1"/>
</dbReference>
<feature type="domain" description="PPIase cyclophilin-type" evidence="2">
    <location>
        <begin position="112"/>
        <end position="281"/>
    </location>
</feature>
<protein>
    <recommendedName>
        <fullName evidence="2">PPIase cyclophilin-type domain-containing protein</fullName>
    </recommendedName>
</protein>
<dbReference type="EMBL" id="HBFR01012446">
    <property type="protein sequence ID" value="CAD8881782.1"/>
    <property type="molecule type" value="Transcribed_RNA"/>
</dbReference>
<feature type="signal peptide" evidence="1">
    <location>
        <begin position="1"/>
        <end position="25"/>
    </location>
</feature>
<keyword evidence="1" id="KW-0732">Signal</keyword>
<organism evidence="3">
    <name type="scientific">Corethron hystrix</name>
    <dbReference type="NCBI Taxonomy" id="216773"/>
    <lineage>
        <taxon>Eukaryota</taxon>
        <taxon>Sar</taxon>
        <taxon>Stramenopiles</taxon>
        <taxon>Ochrophyta</taxon>
        <taxon>Bacillariophyta</taxon>
        <taxon>Coscinodiscophyceae</taxon>
        <taxon>Corethrophycidae</taxon>
        <taxon>Corethrales</taxon>
        <taxon>Corethraceae</taxon>
        <taxon>Corethron</taxon>
    </lineage>
</organism>
<proteinExistence type="predicted"/>
<dbReference type="SUPFAM" id="SSF50891">
    <property type="entry name" value="Cyclophilin-like"/>
    <property type="match status" value="1"/>
</dbReference>
<reference evidence="3" key="1">
    <citation type="submission" date="2021-01" db="EMBL/GenBank/DDBJ databases">
        <authorList>
            <person name="Corre E."/>
            <person name="Pelletier E."/>
            <person name="Niang G."/>
            <person name="Scheremetjew M."/>
            <person name="Finn R."/>
            <person name="Kale V."/>
            <person name="Holt S."/>
            <person name="Cochrane G."/>
            <person name="Meng A."/>
            <person name="Brown T."/>
            <person name="Cohen L."/>
        </authorList>
    </citation>
    <scope>NUCLEOTIDE SEQUENCE</scope>
    <source>
        <strain evidence="3">308</strain>
    </source>
</reference>
<evidence type="ECO:0000313" key="3">
    <source>
        <dbReference type="EMBL" id="CAD8881782.1"/>
    </source>
</evidence>
<sequence>MNKSGKGDDILLVFAALVFCNRVCALSAQLSQNDRRSVLQTILTSSISTSFSSFLVPFHSLAATESPISPLREPSDATDKVYIKVRISRSDGSFYDRSGESSVDPTDDVFSAKIKIELFGKSFPVHVEQFLKFVEANKSIGLEDDPFPNYSTSIFSSYDDAQGILYGGTIPGLSVENFAGSSALRYGNRIIPSKLWLENQRSESTLISGLLPAGMLVHRSLDVMPSFGITVRPTTVRNNKLLASSDEAIVFGQVILDEDGKQFLARVSSLPTYSVDRPMYPGENDLRRGVATNVYNGQRDFMRGFANAIGDIRVTKVYNGKLLRRVEVTEVGR</sequence>
<evidence type="ECO:0000259" key="2">
    <source>
        <dbReference type="PROSITE" id="PS50072"/>
    </source>
</evidence>
<dbReference type="InterPro" id="IPR029000">
    <property type="entry name" value="Cyclophilin-like_dom_sf"/>
</dbReference>
<dbReference type="GO" id="GO:0003755">
    <property type="term" value="F:peptidyl-prolyl cis-trans isomerase activity"/>
    <property type="evidence" value="ECO:0007669"/>
    <property type="project" value="InterPro"/>
</dbReference>
<dbReference type="InterPro" id="IPR002130">
    <property type="entry name" value="Cyclophilin-type_PPIase_dom"/>
</dbReference>
<feature type="chain" id="PRO_5031479592" description="PPIase cyclophilin-type domain-containing protein" evidence="1">
    <location>
        <begin position="26"/>
        <end position="333"/>
    </location>
</feature>
<dbReference type="Gene3D" id="2.40.100.10">
    <property type="entry name" value="Cyclophilin-like"/>
    <property type="match status" value="1"/>
</dbReference>
<accession>A0A7S1FPN0</accession>
<dbReference type="AlphaFoldDB" id="A0A7S1FPN0"/>
<evidence type="ECO:0000256" key="1">
    <source>
        <dbReference type="SAM" id="SignalP"/>
    </source>
</evidence>
<gene>
    <name evidence="3" type="ORF">CHYS00102_LOCUS8970</name>
</gene>